<dbReference type="Pfam" id="PF22041">
    <property type="entry name" value="GST_C_7"/>
    <property type="match status" value="1"/>
</dbReference>
<proteinExistence type="predicted"/>
<feature type="domain" description="GST N-terminal" evidence="1">
    <location>
        <begin position="7"/>
        <end position="97"/>
    </location>
</feature>
<dbReference type="eggNOG" id="ENOG502QQN3">
    <property type="taxonomic scope" value="Eukaryota"/>
</dbReference>
<evidence type="ECO:0000259" key="1">
    <source>
        <dbReference type="PROSITE" id="PS50404"/>
    </source>
</evidence>
<dbReference type="SUPFAM" id="SSF52833">
    <property type="entry name" value="Thioredoxin-like"/>
    <property type="match status" value="1"/>
</dbReference>
<dbReference type="OMA" id="WKVRYIL"/>
<dbReference type="KEGG" id="abp:AGABI1DRAFT114110"/>
<dbReference type="InterPro" id="IPR004045">
    <property type="entry name" value="Glutathione_S-Trfase_N"/>
</dbReference>
<evidence type="ECO:0000313" key="3">
    <source>
        <dbReference type="Proteomes" id="UP000008493"/>
    </source>
</evidence>
<dbReference type="RefSeq" id="XP_007330203.1">
    <property type="nucleotide sequence ID" value="XM_007330141.1"/>
</dbReference>
<evidence type="ECO:0000313" key="2">
    <source>
        <dbReference type="EMBL" id="EKM79584.1"/>
    </source>
</evidence>
<dbReference type="SUPFAM" id="SSF47616">
    <property type="entry name" value="GST C-terminal domain-like"/>
    <property type="match status" value="1"/>
</dbReference>
<dbReference type="InterPro" id="IPR036249">
    <property type="entry name" value="Thioredoxin-like_sf"/>
</dbReference>
<dbReference type="EMBL" id="JH971390">
    <property type="protein sequence ID" value="EKM79584.1"/>
    <property type="molecule type" value="Genomic_DNA"/>
</dbReference>
<dbReference type="HOGENOM" id="CLU_011226_4_0_1"/>
<dbReference type="InterPro" id="IPR054416">
    <property type="entry name" value="GST_UstS-like_C"/>
</dbReference>
<name>K5VYP7_AGABU</name>
<dbReference type="CDD" id="cd03038">
    <property type="entry name" value="GST_N_etherase_LigE"/>
    <property type="match status" value="1"/>
</dbReference>
<dbReference type="Proteomes" id="UP000008493">
    <property type="component" value="Unassembled WGS sequence"/>
</dbReference>
<gene>
    <name evidence="2" type="ORF">AGABI1DRAFT_114110</name>
</gene>
<dbReference type="Gene3D" id="3.40.30.10">
    <property type="entry name" value="Glutaredoxin"/>
    <property type="match status" value="1"/>
</dbReference>
<protein>
    <recommendedName>
        <fullName evidence="1">GST N-terminal domain-containing protein</fullName>
    </recommendedName>
</protein>
<organism evidence="2 3">
    <name type="scientific">Agaricus bisporus var. burnettii (strain JB137-S8 / ATCC MYA-4627 / FGSC 10392)</name>
    <name type="common">White button mushroom</name>
    <dbReference type="NCBI Taxonomy" id="597362"/>
    <lineage>
        <taxon>Eukaryota</taxon>
        <taxon>Fungi</taxon>
        <taxon>Dikarya</taxon>
        <taxon>Basidiomycota</taxon>
        <taxon>Agaricomycotina</taxon>
        <taxon>Agaricomycetes</taxon>
        <taxon>Agaricomycetidae</taxon>
        <taxon>Agaricales</taxon>
        <taxon>Agaricineae</taxon>
        <taxon>Agaricaceae</taxon>
        <taxon>Agaricus</taxon>
    </lineage>
</organism>
<reference evidence="3" key="1">
    <citation type="journal article" date="2012" name="Proc. Natl. Acad. Sci. U.S.A.">
        <title>Genome sequence of the button mushroom Agaricus bisporus reveals mechanisms governing adaptation to a humic-rich ecological niche.</title>
        <authorList>
            <person name="Morin E."/>
            <person name="Kohler A."/>
            <person name="Baker A.R."/>
            <person name="Foulongne-Oriol M."/>
            <person name="Lombard V."/>
            <person name="Nagy L.G."/>
            <person name="Ohm R.A."/>
            <person name="Patyshakuliyeva A."/>
            <person name="Brun A."/>
            <person name="Aerts A.L."/>
            <person name="Bailey A.M."/>
            <person name="Billette C."/>
            <person name="Coutinho P.M."/>
            <person name="Deakin G."/>
            <person name="Doddapaneni H."/>
            <person name="Floudas D."/>
            <person name="Grimwood J."/>
            <person name="Hilden K."/>
            <person name="Kuees U."/>
            <person name="LaButti K.M."/>
            <person name="Lapidus A."/>
            <person name="Lindquist E.A."/>
            <person name="Lucas S.M."/>
            <person name="Murat C."/>
            <person name="Riley R.W."/>
            <person name="Salamov A.A."/>
            <person name="Schmutz J."/>
            <person name="Subramanian V."/>
            <person name="Woesten H.A.B."/>
            <person name="Xu J."/>
            <person name="Eastwood D.C."/>
            <person name="Foster G.D."/>
            <person name="Sonnenberg A.S."/>
            <person name="Cullen D."/>
            <person name="de Vries R.P."/>
            <person name="Lundell T."/>
            <person name="Hibbett D.S."/>
            <person name="Henrissat B."/>
            <person name="Burton K.S."/>
            <person name="Kerrigan R.W."/>
            <person name="Challen M.P."/>
            <person name="Grigoriev I.V."/>
            <person name="Martin F."/>
        </authorList>
    </citation>
    <scope>NUCLEOTIDE SEQUENCE [LARGE SCALE GENOMIC DNA]</scope>
    <source>
        <strain evidence="3">JB137-S8 / ATCC MYA-4627 / FGSC 10392</strain>
    </source>
</reference>
<dbReference type="Gene3D" id="1.20.1050.10">
    <property type="match status" value="1"/>
</dbReference>
<dbReference type="GeneID" id="18824212"/>
<keyword evidence="3" id="KW-1185">Reference proteome</keyword>
<sequence length="240" mass="26716">MITLYDLAAKDPIKTWSLNVWKVRYILNLKKLPYKSVHLEIPDIASVLEEANVPPTVKQDGSLGYTVPSIVDDTTGIAVSDSFKIAEYLDKQYPDTPQAFPSGSIALQAAFYAQFSRLTRGLSPLIITKIPNILNPVSFEHFHQTHKGAPGGHGLVAPTGEQLEEFWRKAKDMFDVLDGFYAKSSGPFCMGEIPSFADFILGGVFQEMKILGDGDRIMGLNDGRWERLRVDLEQYASTEN</sequence>
<dbReference type="InParanoid" id="K5VYP7"/>
<dbReference type="PROSITE" id="PS50404">
    <property type="entry name" value="GST_NTER"/>
    <property type="match status" value="1"/>
</dbReference>
<dbReference type="OrthoDB" id="4951845at2759"/>
<accession>K5VYP7</accession>
<dbReference type="Pfam" id="PF13409">
    <property type="entry name" value="GST_N_2"/>
    <property type="match status" value="1"/>
</dbReference>
<dbReference type="InterPro" id="IPR036282">
    <property type="entry name" value="Glutathione-S-Trfase_C_sf"/>
</dbReference>
<dbReference type="AlphaFoldDB" id="K5VYP7"/>